<dbReference type="RefSeq" id="WP_008422065.1">
    <property type="nucleotide sequence ID" value="NZ_AOIA01000057.1"/>
</dbReference>
<protein>
    <submittedName>
        <fullName evidence="1">Uncharacterized protein</fullName>
    </submittedName>
</protein>
<sequence length="256" mass="28615">MESKRTAQYIDAHGPDEEAIKRAFQWLLTHSDESDDNQHAIIAVNTKSALDGTISKVIGEDVVKQFKETKHVKLDEGELHLVTKRIDASSRGSGPALALYPDKDLLNKIDEMRGITDVLVIPWNRDEVQFWIDQWGATELGSTSSGTQPRITDPVVKEALESLHMMVNVSSGLTQSSDRSKAIEMFRIIHQNGHQFDPTTIRAWLVSQKGWQPGNADEVQGVAEDVLAGKQLQFDSGNWADDILRQWRDAADAEDE</sequence>
<evidence type="ECO:0000313" key="2">
    <source>
        <dbReference type="Proteomes" id="UP000011531"/>
    </source>
</evidence>
<dbReference type="InterPro" id="IPR037210">
    <property type="entry name" value="YoaC-like_sf"/>
</dbReference>
<comment type="caution">
    <text evidence="1">The sequence shown here is derived from an EMBL/GenBank/DDBJ whole genome shotgun (WGS) entry which is preliminary data.</text>
</comment>
<dbReference type="InterPro" id="IPR015079">
    <property type="entry name" value="DUF1889"/>
</dbReference>
<dbReference type="Gene3D" id="1.20.1290.30">
    <property type="match status" value="1"/>
</dbReference>
<name>L9XL66_9EURY</name>
<organism evidence="1 2">
    <name type="scientific">Natronococcus jeotgali DSM 18795</name>
    <dbReference type="NCBI Taxonomy" id="1227498"/>
    <lineage>
        <taxon>Archaea</taxon>
        <taxon>Methanobacteriati</taxon>
        <taxon>Methanobacteriota</taxon>
        <taxon>Stenosarchaea group</taxon>
        <taxon>Halobacteria</taxon>
        <taxon>Halobacteriales</taxon>
        <taxon>Natrialbaceae</taxon>
        <taxon>Natronococcus</taxon>
    </lineage>
</organism>
<dbReference type="AlphaFoldDB" id="L9XL66"/>
<dbReference type="EMBL" id="AOIA01000057">
    <property type="protein sequence ID" value="ELY62504.1"/>
    <property type="molecule type" value="Genomic_DNA"/>
</dbReference>
<dbReference type="OrthoDB" id="350022at2157"/>
<dbReference type="SUPFAM" id="SSF140670">
    <property type="entry name" value="YoaC-like"/>
    <property type="match status" value="1"/>
</dbReference>
<accession>L9XL66</accession>
<evidence type="ECO:0000313" key="1">
    <source>
        <dbReference type="EMBL" id="ELY62504.1"/>
    </source>
</evidence>
<proteinExistence type="predicted"/>
<reference evidence="1 2" key="1">
    <citation type="journal article" date="2014" name="PLoS Genet.">
        <title>Phylogenetically driven sequencing of extremely halophilic archaea reveals strategies for static and dynamic osmo-response.</title>
        <authorList>
            <person name="Becker E.A."/>
            <person name="Seitzer P.M."/>
            <person name="Tritt A."/>
            <person name="Larsen D."/>
            <person name="Krusor M."/>
            <person name="Yao A.I."/>
            <person name="Wu D."/>
            <person name="Madern D."/>
            <person name="Eisen J.A."/>
            <person name="Darling A.E."/>
            <person name="Facciotti M.T."/>
        </authorList>
    </citation>
    <scope>NUCLEOTIDE SEQUENCE [LARGE SCALE GENOMIC DNA]</scope>
    <source>
        <strain evidence="1 2">DSM 18795</strain>
    </source>
</reference>
<keyword evidence="2" id="KW-1185">Reference proteome</keyword>
<dbReference type="Pfam" id="PF08986">
    <property type="entry name" value="DUF1889"/>
    <property type="match status" value="1"/>
</dbReference>
<gene>
    <name evidence="1" type="ORF">C492_07900</name>
</gene>
<dbReference type="Proteomes" id="UP000011531">
    <property type="component" value="Unassembled WGS sequence"/>
</dbReference>